<dbReference type="InterPro" id="IPR050765">
    <property type="entry name" value="Riboflavin_Biosynth_HTPR"/>
</dbReference>
<name>A0AA37STZ0_9BACT</name>
<dbReference type="Gene3D" id="3.40.430.10">
    <property type="entry name" value="Dihydrofolate Reductase, subunit A"/>
    <property type="match status" value="1"/>
</dbReference>
<evidence type="ECO:0000313" key="3">
    <source>
        <dbReference type="Proteomes" id="UP001156666"/>
    </source>
</evidence>
<dbReference type="AlphaFoldDB" id="A0AA37STZ0"/>
<evidence type="ECO:0000313" key="2">
    <source>
        <dbReference type="EMBL" id="GLR19255.1"/>
    </source>
</evidence>
<dbReference type="SUPFAM" id="SSF53597">
    <property type="entry name" value="Dihydrofolate reductase-like"/>
    <property type="match status" value="1"/>
</dbReference>
<dbReference type="GO" id="GO:0008703">
    <property type="term" value="F:5-amino-6-(5-phosphoribosylamino)uracil reductase activity"/>
    <property type="evidence" value="ECO:0007669"/>
    <property type="project" value="InterPro"/>
</dbReference>
<sequence length="181" mass="20602">MKKIIYYVAVSLDGYICGPSNDVSKFSFQSKLVDQYQEDLLSFKTTIMGRNTYEFGYDFGLPPGMPAYPHMEHFIFSNNLTFEEQSPQVHVEPLDIARVDAIKEASWTDVYLCGGGELAGWLLDHGRIDQLKLKVNPIILGGGVRLFGLSESSPRCKLIEKKDYENGLKLETYDLFYYLAF</sequence>
<proteinExistence type="predicted"/>
<protein>
    <submittedName>
        <fullName evidence="2">Deaminase</fullName>
    </submittedName>
</protein>
<dbReference type="Proteomes" id="UP001156666">
    <property type="component" value="Unassembled WGS sequence"/>
</dbReference>
<dbReference type="Pfam" id="PF01872">
    <property type="entry name" value="RibD_C"/>
    <property type="match status" value="1"/>
</dbReference>
<organism evidence="2 3">
    <name type="scientific">Portibacter lacus</name>
    <dbReference type="NCBI Taxonomy" id="1099794"/>
    <lineage>
        <taxon>Bacteria</taxon>
        <taxon>Pseudomonadati</taxon>
        <taxon>Bacteroidota</taxon>
        <taxon>Saprospiria</taxon>
        <taxon>Saprospirales</taxon>
        <taxon>Haliscomenobacteraceae</taxon>
        <taxon>Portibacter</taxon>
    </lineage>
</organism>
<reference evidence="2" key="2">
    <citation type="submission" date="2023-01" db="EMBL/GenBank/DDBJ databases">
        <title>Draft genome sequence of Portibacter lacus strain NBRC 108769.</title>
        <authorList>
            <person name="Sun Q."/>
            <person name="Mori K."/>
        </authorList>
    </citation>
    <scope>NUCLEOTIDE SEQUENCE</scope>
    <source>
        <strain evidence="2">NBRC 108769</strain>
    </source>
</reference>
<dbReference type="InterPro" id="IPR024072">
    <property type="entry name" value="DHFR-like_dom_sf"/>
</dbReference>
<reference evidence="2" key="1">
    <citation type="journal article" date="2014" name="Int. J. Syst. Evol. Microbiol.">
        <title>Complete genome sequence of Corynebacterium casei LMG S-19264T (=DSM 44701T), isolated from a smear-ripened cheese.</title>
        <authorList>
            <consortium name="US DOE Joint Genome Institute (JGI-PGF)"/>
            <person name="Walter F."/>
            <person name="Albersmeier A."/>
            <person name="Kalinowski J."/>
            <person name="Ruckert C."/>
        </authorList>
    </citation>
    <scope>NUCLEOTIDE SEQUENCE</scope>
    <source>
        <strain evidence="2">NBRC 108769</strain>
    </source>
</reference>
<dbReference type="InterPro" id="IPR002734">
    <property type="entry name" value="RibDG_C"/>
</dbReference>
<dbReference type="GO" id="GO:0009231">
    <property type="term" value="P:riboflavin biosynthetic process"/>
    <property type="evidence" value="ECO:0007669"/>
    <property type="project" value="InterPro"/>
</dbReference>
<comment type="caution">
    <text evidence="2">The sequence shown here is derived from an EMBL/GenBank/DDBJ whole genome shotgun (WGS) entry which is preliminary data.</text>
</comment>
<evidence type="ECO:0000259" key="1">
    <source>
        <dbReference type="Pfam" id="PF01872"/>
    </source>
</evidence>
<dbReference type="EMBL" id="BSOH01000027">
    <property type="protein sequence ID" value="GLR19255.1"/>
    <property type="molecule type" value="Genomic_DNA"/>
</dbReference>
<dbReference type="RefSeq" id="WP_235292040.1">
    <property type="nucleotide sequence ID" value="NZ_BSOH01000027.1"/>
</dbReference>
<gene>
    <name evidence="2" type="ORF">GCM10007940_38710</name>
</gene>
<dbReference type="PANTHER" id="PTHR38011">
    <property type="entry name" value="DIHYDROFOLATE REDUCTASE FAMILY PROTEIN (AFU_ORTHOLOGUE AFUA_8G06820)"/>
    <property type="match status" value="1"/>
</dbReference>
<dbReference type="PANTHER" id="PTHR38011:SF11">
    <property type="entry name" value="2,5-DIAMINO-6-RIBOSYLAMINO-4(3H)-PYRIMIDINONE 5'-PHOSPHATE REDUCTASE"/>
    <property type="match status" value="1"/>
</dbReference>
<keyword evidence="3" id="KW-1185">Reference proteome</keyword>
<accession>A0AA37STZ0</accession>
<feature type="domain" description="Bacterial bifunctional deaminase-reductase C-terminal" evidence="1">
    <location>
        <begin position="3"/>
        <end position="169"/>
    </location>
</feature>